<dbReference type="Proteomes" id="UP001187343">
    <property type="component" value="Unassembled WGS sequence"/>
</dbReference>
<organism evidence="1 2">
    <name type="scientific">Cirrhinus molitorella</name>
    <name type="common">mud carp</name>
    <dbReference type="NCBI Taxonomy" id="172907"/>
    <lineage>
        <taxon>Eukaryota</taxon>
        <taxon>Metazoa</taxon>
        <taxon>Chordata</taxon>
        <taxon>Craniata</taxon>
        <taxon>Vertebrata</taxon>
        <taxon>Euteleostomi</taxon>
        <taxon>Actinopterygii</taxon>
        <taxon>Neopterygii</taxon>
        <taxon>Teleostei</taxon>
        <taxon>Ostariophysi</taxon>
        <taxon>Cypriniformes</taxon>
        <taxon>Cyprinidae</taxon>
        <taxon>Labeoninae</taxon>
        <taxon>Labeonini</taxon>
        <taxon>Cirrhinus</taxon>
    </lineage>
</organism>
<protein>
    <submittedName>
        <fullName evidence="1">Uncharacterized protein</fullName>
    </submittedName>
</protein>
<evidence type="ECO:0000313" key="1">
    <source>
        <dbReference type="EMBL" id="KAK2913416.1"/>
    </source>
</evidence>
<proteinExistence type="predicted"/>
<keyword evidence="2" id="KW-1185">Reference proteome</keyword>
<dbReference type="InterPro" id="IPR006574">
    <property type="entry name" value="PRY"/>
</dbReference>
<dbReference type="SUPFAM" id="SSF49899">
    <property type="entry name" value="Concanavalin A-like lectins/glucanases"/>
    <property type="match status" value="1"/>
</dbReference>
<evidence type="ECO:0000313" key="2">
    <source>
        <dbReference type="Proteomes" id="UP001187343"/>
    </source>
</evidence>
<accession>A0AA88Q721</accession>
<sequence length="70" mass="7920">MKELKRKQQYAVGVTLDPDTANPYLILSDDGKQESNATLLFVGTAVSDLIQRHHLLHHYRSPKKVSFSDP</sequence>
<dbReference type="EMBL" id="JAUYZG010000002">
    <property type="protein sequence ID" value="KAK2913416.1"/>
    <property type="molecule type" value="Genomic_DNA"/>
</dbReference>
<dbReference type="Pfam" id="PF13765">
    <property type="entry name" value="PRY"/>
    <property type="match status" value="1"/>
</dbReference>
<dbReference type="InterPro" id="IPR013320">
    <property type="entry name" value="ConA-like_dom_sf"/>
</dbReference>
<dbReference type="AlphaFoldDB" id="A0AA88Q721"/>
<dbReference type="InterPro" id="IPR043136">
    <property type="entry name" value="B30.2/SPRY_sf"/>
</dbReference>
<comment type="caution">
    <text evidence="1">The sequence shown here is derived from an EMBL/GenBank/DDBJ whole genome shotgun (WGS) entry which is preliminary data.</text>
</comment>
<dbReference type="Gene3D" id="2.60.120.920">
    <property type="match status" value="1"/>
</dbReference>
<reference evidence="1" key="1">
    <citation type="submission" date="2023-08" db="EMBL/GenBank/DDBJ databases">
        <title>Chromosome-level Genome Assembly of mud carp (Cirrhinus molitorella).</title>
        <authorList>
            <person name="Liu H."/>
        </authorList>
    </citation>
    <scope>NUCLEOTIDE SEQUENCE</scope>
    <source>
        <strain evidence="1">Prfri</strain>
        <tissue evidence="1">Muscle</tissue>
    </source>
</reference>
<name>A0AA88Q721_9TELE</name>
<gene>
    <name evidence="1" type="ORF">Q8A67_001815</name>
</gene>